<sequence>MSEPICDGLNQIGIIMAAEAINVMGECKGELRELSQYDRTYTVKSSYSLRFLLRPTKALNGIIVKDSATRMLDTSGWHYLATTNARLKGLVKSETVDAPNFEEPVLQCIIMGYNFQ</sequence>
<dbReference type="EMBL" id="CM010721">
    <property type="protein sequence ID" value="RZC70636.1"/>
    <property type="molecule type" value="Genomic_DNA"/>
</dbReference>
<dbReference type="Gramene" id="RZC70636">
    <property type="protein sequence ID" value="RZC70636"/>
    <property type="gene ID" value="C5167_034088"/>
</dbReference>
<protein>
    <submittedName>
        <fullName evidence="1">Uncharacterized protein</fullName>
    </submittedName>
</protein>
<keyword evidence="2" id="KW-1185">Reference proteome</keyword>
<evidence type="ECO:0000313" key="2">
    <source>
        <dbReference type="Proteomes" id="UP000316621"/>
    </source>
</evidence>
<gene>
    <name evidence="1" type="ORF">C5167_034088</name>
</gene>
<name>A0A4Y7KCS5_PAPSO</name>
<proteinExistence type="predicted"/>
<organism evidence="1 2">
    <name type="scientific">Papaver somniferum</name>
    <name type="common">Opium poppy</name>
    <dbReference type="NCBI Taxonomy" id="3469"/>
    <lineage>
        <taxon>Eukaryota</taxon>
        <taxon>Viridiplantae</taxon>
        <taxon>Streptophyta</taxon>
        <taxon>Embryophyta</taxon>
        <taxon>Tracheophyta</taxon>
        <taxon>Spermatophyta</taxon>
        <taxon>Magnoliopsida</taxon>
        <taxon>Ranunculales</taxon>
        <taxon>Papaveraceae</taxon>
        <taxon>Papaveroideae</taxon>
        <taxon>Papaver</taxon>
    </lineage>
</organism>
<evidence type="ECO:0000313" key="1">
    <source>
        <dbReference type="EMBL" id="RZC70636.1"/>
    </source>
</evidence>
<accession>A0A4Y7KCS5</accession>
<dbReference type="AlphaFoldDB" id="A0A4Y7KCS5"/>
<dbReference type="Proteomes" id="UP000316621">
    <property type="component" value="Chromosome 7"/>
</dbReference>
<reference evidence="1 2" key="1">
    <citation type="journal article" date="2018" name="Science">
        <title>The opium poppy genome and morphinan production.</title>
        <authorList>
            <person name="Guo L."/>
            <person name="Winzer T."/>
            <person name="Yang X."/>
            <person name="Li Y."/>
            <person name="Ning Z."/>
            <person name="He Z."/>
            <person name="Teodor R."/>
            <person name="Lu Y."/>
            <person name="Bowser T.A."/>
            <person name="Graham I.A."/>
            <person name="Ye K."/>
        </authorList>
    </citation>
    <scope>NUCLEOTIDE SEQUENCE [LARGE SCALE GENOMIC DNA]</scope>
    <source>
        <strain evidence="2">cv. HN1</strain>
        <tissue evidence="1">Leaves</tissue>
    </source>
</reference>